<dbReference type="InterPro" id="IPR016024">
    <property type="entry name" value="ARM-type_fold"/>
</dbReference>
<evidence type="ECO:0000313" key="8">
    <source>
        <dbReference type="EMBL" id="RCI05647.1"/>
    </source>
</evidence>
<feature type="repeat" description="HEAT" evidence="6">
    <location>
        <begin position="240"/>
        <end position="278"/>
    </location>
</feature>
<dbReference type="AlphaFoldDB" id="A0A367KU23"/>
<dbReference type="InterPro" id="IPR034085">
    <property type="entry name" value="TOG"/>
</dbReference>
<gene>
    <name evidence="8" type="ORF">CU098_013168</name>
</gene>
<evidence type="ECO:0000256" key="5">
    <source>
        <dbReference type="ARBA" id="ARBA00022927"/>
    </source>
</evidence>
<dbReference type="SUPFAM" id="SSF48371">
    <property type="entry name" value="ARM repeat"/>
    <property type="match status" value="2"/>
</dbReference>
<keyword evidence="2" id="KW-0813">Transport</keyword>
<organism evidence="8 9">
    <name type="scientific">Rhizopus stolonifer</name>
    <name type="common">Rhizopus nigricans</name>
    <dbReference type="NCBI Taxonomy" id="4846"/>
    <lineage>
        <taxon>Eukaryota</taxon>
        <taxon>Fungi</taxon>
        <taxon>Fungi incertae sedis</taxon>
        <taxon>Mucoromycota</taxon>
        <taxon>Mucoromycotina</taxon>
        <taxon>Mucoromycetes</taxon>
        <taxon>Mucorales</taxon>
        <taxon>Mucorineae</taxon>
        <taxon>Rhizopodaceae</taxon>
        <taxon>Rhizopus</taxon>
    </lineage>
</organism>
<dbReference type="STRING" id="4846.A0A367KU23"/>
<dbReference type="GO" id="GO:0005634">
    <property type="term" value="C:nucleus"/>
    <property type="evidence" value="ECO:0007669"/>
    <property type="project" value="UniProtKB-SubCell"/>
</dbReference>
<evidence type="ECO:0000256" key="1">
    <source>
        <dbReference type="ARBA" id="ARBA00004496"/>
    </source>
</evidence>
<evidence type="ECO:0000313" key="9">
    <source>
        <dbReference type="Proteomes" id="UP000253551"/>
    </source>
</evidence>
<dbReference type="InterPro" id="IPR011989">
    <property type="entry name" value="ARM-like"/>
</dbReference>
<dbReference type="InterPro" id="IPR021133">
    <property type="entry name" value="HEAT_type_2"/>
</dbReference>
<dbReference type="InterPro" id="IPR057546">
    <property type="entry name" value="HEAT_GCN1"/>
</dbReference>
<feature type="domain" description="TOG" evidence="7">
    <location>
        <begin position="147"/>
        <end position="386"/>
    </location>
</feature>
<dbReference type="InterPro" id="IPR040122">
    <property type="entry name" value="Importin_beta"/>
</dbReference>
<keyword evidence="3" id="KW-0963">Cytoplasm</keyword>
<comment type="caution">
    <text evidence="8">The sequence shown here is derived from an EMBL/GenBank/DDBJ whole genome shotgun (WGS) entry which is preliminary data.</text>
</comment>
<proteinExistence type="predicted"/>
<dbReference type="PANTHER" id="PTHR10527">
    <property type="entry name" value="IMPORTIN BETA"/>
    <property type="match status" value="1"/>
</dbReference>
<comment type="subcellular location">
    <subcellularLocation>
        <location evidence="1">Cytoplasm</location>
    </subcellularLocation>
</comment>
<dbReference type="GO" id="GO:0006606">
    <property type="term" value="P:protein import into nucleus"/>
    <property type="evidence" value="ECO:0007669"/>
    <property type="project" value="InterPro"/>
</dbReference>
<feature type="non-terminal residue" evidence="8">
    <location>
        <position position="1"/>
    </location>
</feature>
<keyword evidence="9" id="KW-1185">Reference proteome</keyword>
<evidence type="ECO:0000256" key="2">
    <source>
        <dbReference type="ARBA" id="ARBA00022448"/>
    </source>
</evidence>
<dbReference type="SMART" id="SM01349">
    <property type="entry name" value="TOG"/>
    <property type="match status" value="1"/>
</dbReference>
<protein>
    <recommendedName>
        <fullName evidence="7">TOG domain-containing protein</fullName>
    </recommendedName>
</protein>
<dbReference type="Pfam" id="PF13513">
    <property type="entry name" value="HEAT_EZ"/>
    <property type="match status" value="1"/>
</dbReference>
<dbReference type="Pfam" id="PF23271">
    <property type="entry name" value="HEAT_GCN1"/>
    <property type="match status" value="1"/>
</dbReference>
<dbReference type="OrthoDB" id="7862313at2759"/>
<feature type="repeat" description="HEAT" evidence="6">
    <location>
        <begin position="199"/>
        <end position="237"/>
    </location>
</feature>
<evidence type="ECO:0000256" key="6">
    <source>
        <dbReference type="PROSITE-ProRule" id="PRU00103"/>
    </source>
</evidence>
<dbReference type="InterPro" id="IPR058584">
    <property type="entry name" value="IMB1_TNPO1-like_TPR"/>
</dbReference>
<evidence type="ECO:0000256" key="3">
    <source>
        <dbReference type="ARBA" id="ARBA00022490"/>
    </source>
</evidence>
<dbReference type="GO" id="GO:0005737">
    <property type="term" value="C:cytoplasm"/>
    <property type="evidence" value="ECO:0007669"/>
    <property type="project" value="UniProtKB-SubCell"/>
</dbReference>
<keyword evidence="4" id="KW-0677">Repeat</keyword>
<name>A0A367KU23_RHIST</name>
<dbReference type="PROSITE" id="PS50077">
    <property type="entry name" value="HEAT_REPEAT"/>
    <property type="match status" value="2"/>
</dbReference>
<accession>A0A367KU23</accession>
<dbReference type="Gene3D" id="1.25.10.10">
    <property type="entry name" value="Leucine-rich Repeat Variant"/>
    <property type="match status" value="1"/>
</dbReference>
<sequence length="858" mass="94919">TLGKLAEFIETEDKENIKSFRNMIPGMVNVLEQCLKESDEESASEIFEVFDTLLMLDAPLLSNHLVDLIRFFLTVGSNRELDDSLRVMALSFLMWAAVYKQNKIRSLKLVGFIVEGLMPIGSEEDPEDVDEDSPSRLAFKVLNALATNMPPQQVFPIVMPMVVAYMQNPDPNYRKAAMMSFAVIIEGCAEYMSPKLNELLPLVCSGLQDPEIIVRRAACMALGCLAEEMPAEISESHQILLPLVFNLMNDTNPEVTKHACNALDAILESLGDEVLQYLPMLMEKLLFLLDHAPQTETKATVMAAIGSAAHAAGEGFEPYFGGVMPRIRHLMTLTEGTDETLLRGVATDSAGAIAEAVGADKFRPFTQDLMALAIEQLSLDSPRLRECSYAFFSIMARVFGEEFAPYLPTIMPSIIASCKAEEKDDANIGSEIDLTLGDDEDDDSGFNFNSAIADEKEFAADALGEIFESTQTHFLPYVEPSVQELTELSYHLFDGVRKAVVGSLFSFLKTFYLMSGSEEWRAGLPVSYPVHENVQNMTSIIIPTVLTMWKDEDDKMVVVQICQELIQSLKLMGPSIIAEHVEEISRNILDIFEKRSICQQSYDDDDFVDEEEEAESESLLISAAGDLVATICETVGEGYSSYFDVFMPLIAKYYKKSKTSSERSMAIGCLGECITGIKSAVTPHTERLLQLFIKACADEDHSVRSNAAYALGILAANSQIDLASQYPVMLTALYPLFQNQPVPNITDNATGAVARLIMARPDAVPLDQVLPVFISVLPLKADFAENEPVFKCLFSLVRANNAYIHSQIPNFLPVFHHVLSNEDQLDDATRAELVELLRALNTQSPSLGISNSELARFL</sequence>
<dbReference type="Proteomes" id="UP000253551">
    <property type="component" value="Unassembled WGS sequence"/>
</dbReference>
<keyword evidence="5" id="KW-0653">Protein transport</keyword>
<evidence type="ECO:0000259" key="7">
    <source>
        <dbReference type="SMART" id="SM01349"/>
    </source>
</evidence>
<evidence type="ECO:0000256" key="4">
    <source>
        <dbReference type="ARBA" id="ARBA00022737"/>
    </source>
</evidence>
<dbReference type="Pfam" id="PF25574">
    <property type="entry name" value="TPR_IMB1"/>
    <property type="match status" value="1"/>
</dbReference>
<reference evidence="8 9" key="1">
    <citation type="journal article" date="2018" name="G3 (Bethesda)">
        <title>Phylogenetic and Phylogenomic Definition of Rhizopus Species.</title>
        <authorList>
            <person name="Gryganskyi A.P."/>
            <person name="Golan J."/>
            <person name="Dolatabadi S."/>
            <person name="Mondo S."/>
            <person name="Robb S."/>
            <person name="Idnurm A."/>
            <person name="Muszewska A."/>
            <person name="Steczkiewicz K."/>
            <person name="Masonjones S."/>
            <person name="Liao H.L."/>
            <person name="Gajdeczka M.T."/>
            <person name="Anike F."/>
            <person name="Vuek A."/>
            <person name="Anishchenko I.M."/>
            <person name="Voigt K."/>
            <person name="de Hoog G.S."/>
            <person name="Smith M.E."/>
            <person name="Heitman J."/>
            <person name="Vilgalys R."/>
            <person name="Stajich J.E."/>
        </authorList>
    </citation>
    <scope>NUCLEOTIDE SEQUENCE [LARGE SCALE GENOMIC DNA]</scope>
    <source>
        <strain evidence="8 9">LSU 92-RS-03</strain>
    </source>
</reference>
<dbReference type="EMBL" id="PJQM01000336">
    <property type="protein sequence ID" value="RCI05647.1"/>
    <property type="molecule type" value="Genomic_DNA"/>
</dbReference>